<keyword evidence="3" id="KW-1185">Reference proteome</keyword>
<comment type="caution">
    <text evidence="2">The sequence shown here is derived from an EMBL/GenBank/DDBJ whole genome shotgun (WGS) entry which is preliminary data.</text>
</comment>
<dbReference type="OrthoDB" id="6332129at2759"/>
<dbReference type="Pfam" id="PF02958">
    <property type="entry name" value="EcKL"/>
    <property type="match status" value="2"/>
</dbReference>
<organism evidence="2 3">
    <name type="scientific">Armadillidium nasatum</name>
    <dbReference type="NCBI Taxonomy" id="96803"/>
    <lineage>
        <taxon>Eukaryota</taxon>
        <taxon>Metazoa</taxon>
        <taxon>Ecdysozoa</taxon>
        <taxon>Arthropoda</taxon>
        <taxon>Crustacea</taxon>
        <taxon>Multicrustacea</taxon>
        <taxon>Malacostraca</taxon>
        <taxon>Eumalacostraca</taxon>
        <taxon>Peracarida</taxon>
        <taxon>Isopoda</taxon>
        <taxon>Oniscidea</taxon>
        <taxon>Crinocheta</taxon>
        <taxon>Armadillidiidae</taxon>
        <taxon>Armadillidium</taxon>
    </lineage>
</organism>
<reference evidence="2 3" key="1">
    <citation type="journal article" date="2019" name="PLoS Biol.">
        <title>Sex chromosomes control vertical transmission of feminizing Wolbachia symbionts in an isopod.</title>
        <authorList>
            <person name="Becking T."/>
            <person name="Chebbi M.A."/>
            <person name="Giraud I."/>
            <person name="Moumen B."/>
            <person name="Laverre T."/>
            <person name="Caubet Y."/>
            <person name="Peccoud J."/>
            <person name="Gilbert C."/>
            <person name="Cordaux R."/>
        </authorList>
    </citation>
    <scope>NUCLEOTIDE SEQUENCE [LARGE SCALE GENOMIC DNA]</scope>
    <source>
        <strain evidence="2">ANa2</strain>
        <tissue evidence="2">Whole body excluding digestive tract and cuticle</tissue>
    </source>
</reference>
<dbReference type="InterPro" id="IPR011009">
    <property type="entry name" value="Kinase-like_dom_sf"/>
</dbReference>
<gene>
    <name evidence="2" type="ORF">Anas_04959</name>
</gene>
<evidence type="ECO:0000259" key="1">
    <source>
        <dbReference type="SMART" id="SM00587"/>
    </source>
</evidence>
<dbReference type="AlphaFoldDB" id="A0A5N5SYJ2"/>
<dbReference type="PANTHER" id="PTHR11012">
    <property type="entry name" value="PROTEIN KINASE-LIKE DOMAIN-CONTAINING"/>
    <property type="match status" value="1"/>
</dbReference>
<protein>
    <recommendedName>
        <fullName evidence="1">CHK kinase-like domain-containing protein</fullName>
    </recommendedName>
</protein>
<dbReference type="Gene3D" id="3.90.1200.10">
    <property type="match status" value="1"/>
</dbReference>
<dbReference type="EMBL" id="SEYY01018487">
    <property type="protein sequence ID" value="KAB7499283.1"/>
    <property type="molecule type" value="Genomic_DNA"/>
</dbReference>
<dbReference type="SUPFAM" id="SSF56112">
    <property type="entry name" value="Protein kinase-like (PK-like)"/>
    <property type="match status" value="1"/>
</dbReference>
<proteinExistence type="predicted"/>
<evidence type="ECO:0000313" key="3">
    <source>
        <dbReference type="Proteomes" id="UP000326759"/>
    </source>
</evidence>
<dbReference type="Proteomes" id="UP000326759">
    <property type="component" value="Unassembled WGS sequence"/>
</dbReference>
<name>A0A5N5SYJ2_9CRUS</name>
<sequence length="418" mass="48831">MFYQLHHFTQFVIMRIKIRTDTKLVPENYTEPNENHELITEELVRNGLQKDKGKNAELLSWNIKDFTKKGDGYTSFVTSVTVKYKKDEIQSEASYVVKLNPKRPPGPMADMTKMMFPRETVILTDIIGAMNRHLERLFLEPLRTPKVFSSTMEDGKESFLAENLRTQGFQMHPKKEAQDVHHAVLEPWFGPNSSFFNIFLNMIKSQSEVAINFLSEIPKYEKCVKWLQAHKDTFGAYYFEAFTPRKPFEVLVHGDCHTNNMLFKYNSMNEPIDMRFVDLQCTRMGSPASDIDYFAYSSLGGETRSKYFPKLLYTYYQSFSKVLLFARKKVPFTFKELEDEVEDRKMLGFVIGIMSLQFLLGEEDDVVDMGEMREDNMEEFAEKSRKTFEKLSKGGGPFKDRFLALFDDMLESHIFDEN</sequence>
<evidence type="ECO:0000313" key="2">
    <source>
        <dbReference type="EMBL" id="KAB7499283.1"/>
    </source>
</evidence>
<dbReference type="PANTHER" id="PTHR11012:SF30">
    <property type="entry name" value="PROTEIN KINASE-LIKE DOMAIN-CONTAINING"/>
    <property type="match status" value="1"/>
</dbReference>
<dbReference type="SMART" id="SM00587">
    <property type="entry name" value="CHK"/>
    <property type="match status" value="1"/>
</dbReference>
<dbReference type="InterPro" id="IPR015897">
    <property type="entry name" value="CHK_kinase-like"/>
</dbReference>
<accession>A0A5N5SYJ2</accession>
<feature type="domain" description="CHK kinase-like" evidence="1">
    <location>
        <begin position="159"/>
        <end position="325"/>
    </location>
</feature>
<dbReference type="InterPro" id="IPR004119">
    <property type="entry name" value="EcKL"/>
</dbReference>